<dbReference type="PANTHER" id="PTHR43798">
    <property type="entry name" value="MONOACYLGLYCEROL LIPASE"/>
    <property type="match status" value="1"/>
</dbReference>
<organism evidence="2 3">
    <name type="scientific">Kushneria phosphatilytica</name>
    <dbReference type="NCBI Taxonomy" id="657387"/>
    <lineage>
        <taxon>Bacteria</taxon>
        <taxon>Pseudomonadati</taxon>
        <taxon>Pseudomonadota</taxon>
        <taxon>Gammaproteobacteria</taxon>
        <taxon>Oceanospirillales</taxon>
        <taxon>Halomonadaceae</taxon>
        <taxon>Kushneria</taxon>
    </lineage>
</organism>
<dbReference type="InterPro" id="IPR000073">
    <property type="entry name" value="AB_hydrolase_1"/>
</dbReference>
<dbReference type="Proteomes" id="UP000322553">
    <property type="component" value="Chromosome"/>
</dbReference>
<accession>A0A5C0ZX18</accession>
<name>A0A5C0ZX18_9GAMM</name>
<dbReference type="SUPFAM" id="SSF53474">
    <property type="entry name" value="alpha/beta-Hydrolases"/>
    <property type="match status" value="1"/>
</dbReference>
<feature type="domain" description="AB hydrolase-1" evidence="1">
    <location>
        <begin position="157"/>
        <end position="394"/>
    </location>
</feature>
<dbReference type="InterPro" id="IPR029058">
    <property type="entry name" value="AB_hydrolase_fold"/>
</dbReference>
<evidence type="ECO:0000313" key="2">
    <source>
        <dbReference type="EMBL" id="QEL09893.1"/>
    </source>
</evidence>
<keyword evidence="2" id="KW-0378">Hydrolase</keyword>
<dbReference type="Pfam" id="PF00561">
    <property type="entry name" value="Abhydrolase_1"/>
    <property type="match status" value="1"/>
</dbReference>
<dbReference type="AlphaFoldDB" id="A0A5C0ZX18"/>
<sequence>MAIRMVCERMGSPCRCDERRFQHACFQHSTASFRYSARSARPCARALQNRCVSMMASYAQNRTIIFQRGPLGPTSMGAHMDRERFDDKEKPRRPRYGRWLMAGTATWMAWTAWQKRQALHARRWDSLTPTAPELSRSALINGMVMRWEEHGESEALPVILIHGIPTGPRLWRHVIPHLVQDGSRCLAWEMVGYGWSIDEGLGRDISIPAQADYLAAWLEAQGIERAIFVGHDVGGGVVQAMLAAHPEYCAGAVLVDSVAFDNWPVPAMAWGQRFNRVVATTPPALLRPGFTHCLSKYGHADESRGQASALLHWSPYNQATGPAGLANQLRHLDARDTMAIADRLSITPSCPIGLVWGEHDLLDIASGERLSQLLGTAPVRRIPEGYHFTPEDHPEIIADEINGIRQRALNPPEA</sequence>
<evidence type="ECO:0000313" key="3">
    <source>
        <dbReference type="Proteomes" id="UP000322553"/>
    </source>
</evidence>
<protein>
    <submittedName>
        <fullName evidence="2">Alpha/beta hydrolase</fullName>
    </submittedName>
</protein>
<reference evidence="2 3" key="1">
    <citation type="submission" date="2019-08" db="EMBL/GenBank/DDBJ databases">
        <title>Complete genome sequence of Kushneria sp. YCWA18, a halophilic phosphate-solubilizing bacterium isolated from Daqiao saltern in China.</title>
        <authorList>
            <person name="Du G.-X."/>
            <person name="Qu L.-Y."/>
        </authorList>
    </citation>
    <scope>NUCLEOTIDE SEQUENCE [LARGE SCALE GENOMIC DNA]</scope>
    <source>
        <strain evidence="2 3">YCWA18</strain>
    </source>
</reference>
<dbReference type="InterPro" id="IPR050266">
    <property type="entry name" value="AB_hydrolase_sf"/>
</dbReference>
<gene>
    <name evidence="2" type="ORF">FY550_01250</name>
</gene>
<dbReference type="Gene3D" id="3.40.50.1820">
    <property type="entry name" value="alpha/beta hydrolase"/>
    <property type="match status" value="1"/>
</dbReference>
<dbReference type="PRINTS" id="PR00412">
    <property type="entry name" value="EPOXHYDRLASE"/>
</dbReference>
<dbReference type="KEGG" id="kuy:FY550_01250"/>
<keyword evidence="3" id="KW-1185">Reference proteome</keyword>
<evidence type="ECO:0000259" key="1">
    <source>
        <dbReference type="Pfam" id="PF00561"/>
    </source>
</evidence>
<dbReference type="EMBL" id="CP043420">
    <property type="protein sequence ID" value="QEL09893.1"/>
    <property type="molecule type" value="Genomic_DNA"/>
</dbReference>
<dbReference type="InterPro" id="IPR000639">
    <property type="entry name" value="Epox_hydrolase-like"/>
</dbReference>
<dbReference type="GO" id="GO:0016787">
    <property type="term" value="F:hydrolase activity"/>
    <property type="evidence" value="ECO:0007669"/>
    <property type="project" value="UniProtKB-KW"/>
</dbReference>
<proteinExistence type="predicted"/>